<dbReference type="GO" id="GO:0003774">
    <property type="term" value="F:cytoskeletal motor activity"/>
    <property type="evidence" value="ECO:0007669"/>
    <property type="project" value="InterPro"/>
</dbReference>
<comment type="function">
    <text evidence="1">Needed for flagellar regrowth and assembly.</text>
</comment>
<evidence type="ECO:0000313" key="13">
    <source>
        <dbReference type="Proteomes" id="UP000317355"/>
    </source>
</evidence>
<evidence type="ECO:0000256" key="4">
    <source>
        <dbReference type="ARBA" id="ARBA00016507"/>
    </source>
</evidence>
<dbReference type="InterPro" id="IPR051472">
    <property type="entry name" value="T3SS_Stator/FliH"/>
</dbReference>
<dbReference type="GO" id="GO:0044781">
    <property type="term" value="P:bacterial-type flagellum organization"/>
    <property type="evidence" value="ECO:0007669"/>
    <property type="project" value="UniProtKB-KW"/>
</dbReference>
<dbReference type="Proteomes" id="UP000317355">
    <property type="component" value="Unassembled WGS sequence"/>
</dbReference>
<protein>
    <recommendedName>
        <fullName evidence="4">Flagellar assembly protein FliH</fullName>
    </recommendedName>
</protein>
<dbReference type="Pfam" id="PF02108">
    <property type="entry name" value="FliH"/>
    <property type="match status" value="1"/>
</dbReference>
<dbReference type="SUPFAM" id="SSF160527">
    <property type="entry name" value="V-type ATPase subunit E-like"/>
    <property type="match status" value="1"/>
</dbReference>
<feature type="domain" description="Flagellar assembly protein FliH/Type III secretion system HrpE" evidence="11">
    <location>
        <begin position="95"/>
        <end position="219"/>
    </location>
</feature>
<keyword evidence="7" id="KW-1005">Bacterial flagellum biogenesis</keyword>
<feature type="region of interest" description="Disordered" evidence="10">
    <location>
        <begin position="14"/>
        <end position="47"/>
    </location>
</feature>
<dbReference type="EMBL" id="VMRY01000037">
    <property type="protein sequence ID" value="TVT55112.1"/>
    <property type="molecule type" value="Genomic_DNA"/>
</dbReference>
<comment type="similarity">
    <text evidence="3">Belongs to the FliH family.</text>
</comment>
<evidence type="ECO:0000256" key="1">
    <source>
        <dbReference type="ARBA" id="ARBA00003041"/>
    </source>
</evidence>
<evidence type="ECO:0000256" key="8">
    <source>
        <dbReference type="ARBA" id="ARBA00022927"/>
    </source>
</evidence>
<keyword evidence="5" id="KW-0813">Transport</keyword>
<organism evidence="12 13">
    <name type="scientific">Sedimenticola thiotaurini</name>
    <dbReference type="NCBI Taxonomy" id="1543721"/>
    <lineage>
        <taxon>Bacteria</taxon>
        <taxon>Pseudomonadati</taxon>
        <taxon>Pseudomonadota</taxon>
        <taxon>Gammaproteobacteria</taxon>
        <taxon>Chromatiales</taxon>
        <taxon>Sedimenticolaceae</taxon>
        <taxon>Sedimenticola</taxon>
    </lineage>
</organism>
<dbReference type="AlphaFoldDB" id="A0A558D269"/>
<dbReference type="GO" id="GO:0009288">
    <property type="term" value="C:bacterial-type flagellum"/>
    <property type="evidence" value="ECO:0007669"/>
    <property type="project" value="InterPro"/>
</dbReference>
<evidence type="ECO:0000256" key="7">
    <source>
        <dbReference type="ARBA" id="ARBA00022795"/>
    </source>
</evidence>
<keyword evidence="12" id="KW-0969">Cilium</keyword>
<keyword evidence="12" id="KW-0966">Cell projection</keyword>
<comment type="caution">
    <text evidence="12">The sequence shown here is derived from an EMBL/GenBank/DDBJ whole genome shotgun (WGS) entry which is preliminary data.</text>
</comment>
<dbReference type="PRINTS" id="PR01003">
    <property type="entry name" value="FLGFLIH"/>
</dbReference>
<evidence type="ECO:0000259" key="11">
    <source>
        <dbReference type="Pfam" id="PF02108"/>
    </source>
</evidence>
<accession>A0A558D269</accession>
<dbReference type="InterPro" id="IPR000563">
    <property type="entry name" value="Flag_FliH"/>
</dbReference>
<dbReference type="GO" id="GO:0015031">
    <property type="term" value="P:protein transport"/>
    <property type="evidence" value="ECO:0007669"/>
    <property type="project" value="UniProtKB-KW"/>
</dbReference>
<evidence type="ECO:0000313" key="12">
    <source>
        <dbReference type="EMBL" id="TVT55112.1"/>
    </source>
</evidence>
<keyword evidence="12" id="KW-0282">Flagellum</keyword>
<keyword evidence="8" id="KW-0653">Protein transport</keyword>
<dbReference type="GO" id="GO:0071973">
    <property type="term" value="P:bacterial-type flagellum-dependent cell motility"/>
    <property type="evidence" value="ECO:0007669"/>
    <property type="project" value="InterPro"/>
</dbReference>
<evidence type="ECO:0000256" key="10">
    <source>
        <dbReference type="SAM" id="MobiDB-lite"/>
    </source>
</evidence>
<dbReference type="GO" id="GO:0005829">
    <property type="term" value="C:cytosol"/>
    <property type="evidence" value="ECO:0007669"/>
    <property type="project" value="TreeGrafter"/>
</dbReference>
<keyword evidence="6" id="KW-0963">Cytoplasm</keyword>
<keyword evidence="9" id="KW-1006">Bacterial flagellum protein export</keyword>
<evidence type="ECO:0000256" key="5">
    <source>
        <dbReference type="ARBA" id="ARBA00022448"/>
    </source>
</evidence>
<evidence type="ECO:0000256" key="9">
    <source>
        <dbReference type="ARBA" id="ARBA00023225"/>
    </source>
</evidence>
<evidence type="ECO:0000256" key="6">
    <source>
        <dbReference type="ARBA" id="ARBA00022490"/>
    </source>
</evidence>
<sequence length="240" mass="26502">MPVKSCSEVAVEKSSSKVLSGSATGDAQQWVPPSMGETNGKGAAKKHNSGSMLTAEQLEQLQKEAYDEGFALGKKEGFAYGHKESLTQGQQKIDQLIAQVETLMGTLDLPLHQLDEQVERELVELVISMVRQLVRREIRMEPSHIIGIVRESLSILPVSSRHIRVHLHPEDAQLVRSIYDMSDKEQGWKIIEDPVLARGGCRVITETSQIDATLESRLAAMISRIMGGERDEDASDKGET</sequence>
<evidence type="ECO:0000256" key="3">
    <source>
        <dbReference type="ARBA" id="ARBA00006602"/>
    </source>
</evidence>
<evidence type="ECO:0000256" key="2">
    <source>
        <dbReference type="ARBA" id="ARBA00004496"/>
    </source>
</evidence>
<dbReference type="InterPro" id="IPR018035">
    <property type="entry name" value="Flagellar_FliH/T3SS_HrpE"/>
</dbReference>
<gene>
    <name evidence="12" type="ORF">FHK82_09015</name>
</gene>
<dbReference type="STRING" id="1543721.AAY24_03335"/>
<dbReference type="PANTHER" id="PTHR34982">
    <property type="entry name" value="YOP PROTEINS TRANSLOCATION PROTEIN L"/>
    <property type="match status" value="1"/>
</dbReference>
<proteinExistence type="inferred from homology"/>
<name>A0A558D269_9GAMM</name>
<reference evidence="12 13" key="1">
    <citation type="submission" date="2019-07" db="EMBL/GenBank/DDBJ databases">
        <title>The pathways for chlorine oxyanion respiration interact through the shared metabolite chlorate.</title>
        <authorList>
            <person name="Barnum T.P."/>
            <person name="Cheng Y."/>
            <person name="Hill K.A."/>
            <person name="Lucas L.N."/>
            <person name="Carlson H.K."/>
            <person name="Coates J.D."/>
        </authorList>
    </citation>
    <scope>NUCLEOTIDE SEQUENCE [LARGE SCALE GENOMIC DNA]</scope>
    <source>
        <strain evidence="12">BK-3</strain>
    </source>
</reference>
<comment type="subcellular location">
    <subcellularLocation>
        <location evidence="2">Cytoplasm</location>
    </subcellularLocation>
</comment>
<dbReference type="PANTHER" id="PTHR34982:SF1">
    <property type="entry name" value="FLAGELLAR ASSEMBLY PROTEIN FLIH"/>
    <property type="match status" value="1"/>
</dbReference>